<sequence>MAQRQDKRNETMAIVDRRWVGVVNEGGPARNVMISSSSVLNVLRQVNPLAAQHAPTQQLVCTHVDILHMTSFTPDLGGRFYAYRNSIAKKPYYKYFSSYSLFAKIN</sequence>
<organism evidence="1 2">
    <name type="scientific">Ramazzottius varieornatus</name>
    <name type="common">Water bear</name>
    <name type="synonym">Tardigrade</name>
    <dbReference type="NCBI Taxonomy" id="947166"/>
    <lineage>
        <taxon>Eukaryota</taxon>
        <taxon>Metazoa</taxon>
        <taxon>Ecdysozoa</taxon>
        <taxon>Tardigrada</taxon>
        <taxon>Eutardigrada</taxon>
        <taxon>Parachela</taxon>
        <taxon>Hypsibioidea</taxon>
        <taxon>Ramazzottiidae</taxon>
        <taxon>Ramazzottius</taxon>
    </lineage>
</organism>
<accession>A0A1D1W7N3</accession>
<dbReference type="Proteomes" id="UP000186922">
    <property type="component" value="Unassembled WGS sequence"/>
</dbReference>
<protein>
    <submittedName>
        <fullName evidence="1">Uncharacterized protein</fullName>
    </submittedName>
</protein>
<gene>
    <name evidence="1" type="primary">RvY_18934-1</name>
    <name evidence="1" type="synonym">RvY_18934.1</name>
    <name evidence="1" type="ORF">RvY_18934</name>
</gene>
<keyword evidence="2" id="KW-1185">Reference proteome</keyword>
<proteinExistence type="predicted"/>
<dbReference type="EMBL" id="BDGG01000022">
    <property type="protein sequence ID" value="GAV09385.1"/>
    <property type="molecule type" value="Genomic_DNA"/>
</dbReference>
<dbReference type="AlphaFoldDB" id="A0A1D1W7N3"/>
<evidence type="ECO:0000313" key="2">
    <source>
        <dbReference type="Proteomes" id="UP000186922"/>
    </source>
</evidence>
<comment type="caution">
    <text evidence="1">The sequence shown here is derived from an EMBL/GenBank/DDBJ whole genome shotgun (WGS) entry which is preliminary data.</text>
</comment>
<evidence type="ECO:0000313" key="1">
    <source>
        <dbReference type="EMBL" id="GAV09385.1"/>
    </source>
</evidence>
<name>A0A1D1W7N3_RAMVA</name>
<reference evidence="1 2" key="1">
    <citation type="journal article" date="2016" name="Nat. Commun.">
        <title>Extremotolerant tardigrade genome and improved radiotolerance of human cultured cells by tardigrade-unique protein.</title>
        <authorList>
            <person name="Hashimoto T."/>
            <person name="Horikawa D.D."/>
            <person name="Saito Y."/>
            <person name="Kuwahara H."/>
            <person name="Kozuka-Hata H."/>
            <person name="Shin-I T."/>
            <person name="Minakuchi Y."/>
            <person name="Ohishi K."/>
            <person name="Motoyama A."/>
            <person name="Aizu T."/>
            <person name="Enomoto A."/>
            <person name="Kondo K."/>
            <person name="Tanaka S."/>
            <person name="Hara Y."/>
            <person name="Koshikawa S."/>
            <person name="Sagara H."/>
            <person name="Miura T."/>
            <person name="Yokobori S."/>
            <person name="Miyagawa K."/>
            <person name="Suzuki Y."/>
            <person name="Kubo T."/>
            <person name="Oyama M."/>
            <person name="Kohara Y."/>
            <person name="Fujiyama A."/>
            <person name="Arakawa K."/>
            <person name="Katayama T."/>
            <person name="Toyoda A."/>
            <person name="Kunieda T."/>
        </authorList>
    </citation>
    <scope>NUCLEOTIDE SEQUENCE [LARGE SCALE GENOMIC DNA]</scope>
    <source>
        <strain evidence="1 2">YOKOZUNA-1</strain>
    </source>
</reference>